<dbReference type="InterPro" id="IPR027417">
    <property type="entry name" value="P-loop_NTPase"/>
</dbReference>
<gene>
    <name evidence="2" type="ORF">PYV00_09475</name>
</gene>
<dbReference type="RefSeq" id="WP_275228025.1">
    <property type="nucleotide sequence ID" value="NZ_JARESE010000028.1"/>
</dbReference>
<reference evidence="2 3" key="1">
    <citation type="submission" date="2023-03" db="EMBL/GenBank/DDBJ databases">
        <title>NovoSphingobium album sp. nov. isolated from polycyclic aromatic hydrocarbons- and heavy-metal polluted soil.</title>
        <authorList>
            <person name="Liu Z."/>
            <person name="Wang K."/>
        </authorList>
    </citation>
    <scope>NUCLEOTIDE SEQUENCE [LARGE SCALE GENOMIC DNA]</scope>
    <source>
        <strain evidence="2 3">H3SJ31-1</strain>
    </source>
</reference>
<dbReference type="GO" id="GO:0016301">
    <property type="term" value="F:kinase activity"/>
    <property type="evidence" value="ECO:0007669"/>
    <property type="project" value="UniProtKB-KW"/>
</dbReference>
<dbReference type="Pfam" id="PF07475">
    <property type="entry name" value="Hpr_kinase_C"/>
    <property type="match status" value="1"/>
</dbReference>
<sequence length="139" mass="14488">MVARQATGVAIGGRGVMIEGPVGSGKSALALALVDRGAMLIGDDGLVLEPRDGRLIAGPHPNTRGLIEVRNLGLLPLPVADAVPLCLAILLDEAAPRFIEAPEPLTIADIVLPRIRLRPDSFILPLKAELALAHYGLTA</sequence>
<evidence type="ECO:0000259" key="1">
    <source>
        <dbReference type="Pfam" id="PF07475"/>
    </source>
</evidence>
<organism evidence="2 3">
    <name type="scientific">Novosphingobium album</name>
    <name type="common">ex Liu et al. 2023</name>
    <dbReference type="NCBI Taxonomy" id="3031130"/>
    <lineage>
        <taxon>Bacteria</taxon>
        <taxon>Pseudomonadati</taxon>
        <taxon>Pseudomonadota</taxon>
        <taxon>Alphaproteobacteria</taxon>
        <taxon>Sphingomonadales</taxon>
        <taxon>Sphingomonadaceae</taxon>
        <taxon>Novosphingobium</taxon>
    </lineage>
</organism>
<keyword evidence="3" id="KW-1185">Reference proteome</keyword>
<dbReference type="Proteomes" id="UP001216253">
    <property type="component" value="Unassembled WGS sequence"/>
</dbReference>
<keyword evidence="2" id="KW-0418">Kinase</keyword>
<proteinExistence type="predicted"/>
<keyword evidence="2" id="KW-0808">Transferase</keyword>
<comment type="caution">
    <text evidence="2">The sequence shown here is derived from an EMBL/GenBank/DDBJ whole genome shotgun (WGS) entry which is preliminary data.</text>
</comment>
<protein>
    <submittedName>
        <fullName evidence="2">Serine kinase</fullName>
    </submittedName>
</protein>
<dbReference type="InterPro" id="IPR011104">
    <property type="entry name" value="Hpr_kin/Pase_C"/>
</dbReference>
<dbReference type="EMBL" id="JARESE010000028">
    <property type="protein sequence ID" value="MDE8651949.1"/>
    <property type="molecule type" value="Genomic_DNA"/>
</dbReference>
<evidence type="ECO:0000313" key="3">
    <source>
        <dbReference type="Proteomes" id="UP001216253"/>
    </source>
</evidence>
<feature type="domain" description="HPr kinase/phosphorylase C-terminal" evidence="1">
    <location>
        <begin position="9"/>
        <end position="75"/>
    </location>
</feature>
<dbReference type="SUPFAM" id="SSF53795">
    <property type="entry name" value="PEP carboxykinase-like"/>
    <property type="match status" value="1"/>
</dbReference>
<accession>A0ABT5WPK3</accession>
<name>A0ABT5WPK3_9SPHN</name>
<dbReference type="Gene3D" id="3.40.50.300">
    <property type="entry name" value="P-loop containing nucleotide triphosphate hydrolases"/>
    <property type="match status" value="1"/>
</dbReference>
<evidence type="ECO:0000313" key="2">
    <source>
        <dbReference type="EMBL" id="MDE8651949.1"/>
    </source>
</evidence>